<comment type="caution">
    <text evidence="4">The sequence shown here is derived from an EMBL/GenBank/DDBJ whole genome shotgun (WGS) entry which is preliminary data.</text>
</comment>
<dbReference type="RefSeq" id="WP_066543215.1">
    <property type="nucleotide sequence ID" value="NZ_MASJ01000003.1"/>
</dbReference>
<dbReference type="InterPro" id="IPR036034">
    <property type="entry name" value="PDZ_sf"/>
</dbReference>
<keyword evidence="5" id="KW-1185">Reference proteome</keyword>
<dbReference type="SMART" id="SM00228">
    <property type="entry name" value="PDZ"/>
    <property type="match status" value="1"/>
</dbReference>
<evidence type="ECO:0000259" key="2">
    <source>
        <dbReference type="PROSITE" id="PS50106"/>
    </source>
</evidence>
<accession>A0A1C0YK70</accession>
<dbReference type="PANTHER" id="PTHR10046">
    <property type="entry name" value="ATP DEPENDENT LON PROTEASE FAMILY MEMBER"/>
    <property type="match status" value="1"/>
</dbReference>
<evidence type="ECO:0000256" key="1">
    <source>
        <dbReference type="PROSITE-ProRule" id="PRU01122"/>
    </source>
</evidence>
<dbReference type="InterPro" id="IPR020568">
    <property type="entry name" value="Ribosomal_Su5_D2-typ_SF"/>
</dbReference>
<dbReference type="AlphaFoldDB" id="A0A1C0YK70"/>
<evidence type="ECO:0000313" key="5">
    <source>
        <dbReference type="Proteomes" id="UP000093199"/>
    </source>
</evidence>
<dbReference type="EC" id="3.4.21.53" evidence="1"/>
<keyword evidence="1" id="KW-0378">Hydrolase</keyword>
<dbReference type="InterPro" id="IPR014721">
    <property type="entry name" value="Ribsml_uS5_D2-typ_fold_subgr"/>
</dbReference>
<dbReference type="PROSITE" id="PS51786">
    <property type="entry name" value="LON_PROTEOLYTIC"/>
    <property type="match status" value="1"/>
</dbReference>
<dbReference type="NCBIfam" id="NF041438">
    <property type="entry name" value="SepM_fam_S16"/>
    <property type="match status" value="1"/>
</dbReference>
<dbReference type="SUPFAM" id="SSF54211">
    <property type="entry name" value="Ribosomal protein S5 domain 2-like"/>
    <property type="match status" value="1"/>
</dbReference>
<feature type="active site" evidence="1">
    <location>
        <position position="235"/>
    </location>
</feature>
<dbReference type="GO" id="GO:0004176">
    <property type="term" value="F:ATP-dependent peptidase activity"/>
    <property type="evidence" value="ECO:0007669"/>
    <property type="project" value="UniProtKB-UniRule"/>
</dbReference>
<comment type="catalytic activity">
    <reaction evidence="1">
        <text>Hydrolysis of proteins in presence of ATP.</text>
        <dbReference type="EC" id="3.4.21.53"/>
    </reaction>
</comment>
<dbReference type="InterPro" id="IPR027065">
    <property type="entry name" value="Lon_Prtase"/>
</dbReference>
<keyword evidence="1" id="KW-0645">Protease</keyword>
<dbReference type="GO" id="GO:0004252">
    <property type="term" value="F:serine-type endopeptidase activity"/>
    <property type="evidence" value="ECO:0007669"/>
    <property type="project" value="UniProtKB-UniRule"/>
</dbReference>
<evidence type="ECO:0000313" key="4">
    <source>
        <dbReference type="EMBL" id="OCS87576.1"/>
    </source>
</evidence>
<feature type="domain" description="Lon proteolytic" evidence="3">
    <location>
        <begin position="230"/>
        <end position="346"/>
    </location>
</feature>
<dbReference type="GO" id="GO:0005524">
    <property type="term" value="F:ATP binding"/>
    <property type="evidence" value="ECO:0007669"/>
    <property type="project" value="InterPro"/>
</dbReference>
<dbReference type="InterPro" id="IPR001478">
    <property type="entry name" value="PDZ"/>
</dbReference>
<dbReference type="Proteomes" id="UP000093199">
    <property type="component" value="Unassembled WGS sequence"/>
</dbReference>
<comment type="similarity">
    <text evidence="1">Belongs to the peptidase S16 family.</text>
</comment>
<dbReference type="GO" id="GO:0030163">
    <property type="term" value="P:protein catabolic process"/>
    <property type="evidence" value="ECO:0007669"/>
    <property type="project" value="InterPro"/>
</dbReference>
<organism evidence="4 5">
    <name type="scientific">Caryophanon tenue</name>
    <dbReference type="NCBI Taxonomy" id="33978"/>
    <lineage>
        <taxon>Bacteria</taxon>
        <taxon>Bacillati</taxon>
        <taxon>Bacillota</taxon>
        <taxon>Bacilli</taxon>
        <taxon>Bacillales</taxon>
        <taxon>Caryophanaceae</taxon>
        <taxon>Caryophanon</taxon>
    </lineage>
</organism>
<dbReference type="Pfam" id="PF00595">
    <property type="entry name" value="PDZ"/>
    <property type="match status" value="1"/>
</dbReference>
<dbReference type="Pfam" id="PF05362">
    <property type="entry name" value="Lon_C"/>
    <property type="match status" value="1"/>
</dbReference>
<dbReference type="Gene3D" id="3.30.230.10">
    <property type="match status" value="1"/>
</dbReference>
<protein>
    <recommendedName>
        <fullName evidence="1">endopeptidase La</fullName>
        <ecNumber evidence="1">3.4.21.53</ecNumber>
    </recommendedName>
</protein>
<evidence type="ECO:0000259" key="3">
    <source>
        <dbReference type="PROSITE" id="PS51786"/>
    </source>
</evidence>
<dbReference type="PROSITE" id="PS50106">
    <property type="entry name" value="PDZ"/>
    <property type="match status" value="1"/>
</dbReference>
<name>A0A1C0YK70_9BACL</name>
<dbReference type="EMBL" id="MASJ01000003">
    <property type="protein sequence ID" value="OCS87576.1"/>
    <property type="molecule type" value="Genomic_DNA"/>
</dbReference>
<dbReference type="OrthoDB" id="2356897at2"/>
<reference evidence="4 5" key="1">
    <citation type="submission" date="2016-07" db="EMBL/GenBank/DDBJ databases">
        <title>Caryophanon tenue genome sequencing.</title>
        <authorList>
            <person name="Verma A."/>
            <person name="Pal Y."/>
            <person name="Krishnamurthi S."/>
        </authorList>
    </citation>
    <scope>NUCLEOTIDE SEQUENCE [LARGE SCALE GENOMIC DNA]</scope>
    <source>
        <strain evidence="4 5">DSM 14152</strain>
    </source>
</reference>
<feature type="domain" description="PDZ" evidence="2">
    <location>
        <begin position="102"/>
        <end position="188"/>
    </location>
</feature>
<dbReference type="STRING" id="33978.A6M13_09730"/>
<proteinExistence type="inferred from homology"/>
<gene>
    <name evidence="4" type="ORF">A6M13_09730</name>
</gene>
<dbReference type="SUPFAM" id="SSF50156">
    <property type="entry name" value="PDZ domain-like"/>
    <property type="match status" value="1"/>
</dbReference>
<sequence>MKEKLKIGFSALVGVALAGLLALYPLDYYIMKPGGAYEIGQFVAVADGDIDDEGTMNLMTIAMMQASPLTYALSYVLPNRELLKTEEVRYEDEDDEAYNIRQMKLMTDSQFNAKYVAFGLAGKDVDVTSNGIFVLNVLRESAADGILQPGDEIIQIAGRTIETTEDVQAVLRNREQGEQIVLSISRGSKVLEETVTLKHLPGEERVGVGITYAGNQTIDTTPEVTMKADDIGGPSAGLMFTLEIYNQLVEEDITKGYHVAGTGEMLMDGTVGRIGGVDYKVIAADRDNMDIFFVPDDVITDEMREFDATVQSNYEEALRTAKHIDTDMKIIPVKTVQDALHYLDSLPPKE</sequence>
<dbReference type="GO" id="GO:0006508">
    <property type="term" value="P:proteolysis"/>
    <property type="evidence" value="ECO:0007669"/>
    <property type="project" value="UniProtKB-KW"/>
</dbReference>
<feature type="active site" evidence="1">
    <location>
        <position position="280"/>
    </location>
</feature>
<keyword evidence="1" id="KW-0720">Serine protease</keyword>
<dbReference type="InterPro" id="IPR008269">
    <property type="entry name" value="Lon_proteolytic"/>
</dbReference>